<feature type="compositionally biased region" description="Low complexity" evidence="1">
    <location>
        <begin position="399"/>
        <end position="414"/>
    </location>
</feature>
<evidence type="ECO:0000313" key="2">
    <source>
        <dbReference type="EMBL" id="KAL2824150.1"/>
    </source>
</evidence>
<reference evidence="2 3" key="1">
    <citation type="submission" date="2024-07" db="EMBL/GenBank/DDBJ databases">
        <title>Section-level genome sequencing and comparative genomics of Aspergillus sections Usti and Cavernicolus.</title>
        <authorList>
            <consortium name="Lawrence Berkeley National Laboratory"/>
            <person name="Nybo J.L."/>
            <person name="Vesth T.C."/>
            <person name="Theobald S."/>
            <person name="Frisvad J.C."/>
            <person name="Larsen T.O."/>
            <person name="Kjaerboelling I."/>
            <person name="Rothschild-Mancinelli K."/>
            <person name="Lyhne E.K."/>
            <person name="Kogle M.E."/>
            <person name="Barry K."/>
            <person name="Clum A."/>
            <person name="Na H."/>
            <person name="Ledsgaard L."/>
            <person name="Lin J."/>
            <person name="Lipzen A."/>
            <person name="Kuo A."/>
            <person name="Riley R."/>
            <person name="Mondo S."/>
            <person name="LaButti K."/>
            <person name="Haridas S."/>
            <person name="Pangalinan J."/>
            <person name="Salamov A.A."/>
            <person name="Simmons B.A."/>
            <person name="Magnuson J.K."/>
            <person name="Chen J."/>
            <person name="Drula E."/>
            <person name="Henrissat B."/>
            <person name="Wiebenga A."/>
            <person name="Lubbers R.J."/>
            <person name="Gomes A.C."/>
            <person name="Makela M.R."/>
            <person name="Stajich J."/>
            <person name="Grigoriev I.V."/>
            <person name="Mortensen U.H."/>
            <person name="De vries R.P."/>
            <person name="Baker S.E."/>
            <person name="Andersen M.R."/>
        </authorList>
    </citation>
    <scope>NUCLEOTIDE SEQUENCE [LARGE SCALE GENOMIC DNA]</scope>
    <source>
        <strain evidence="2 3">CBS 600.67</strain>
    </source>
</reference>
<dbReference type="EMBL" id="JBFXLS010000046">
    <property type="protein sequence ID" value="KAL2824150.1"/>
    <property type="molecule type" value="Genomic_DNA"/>
</dbReference>
<evidence type="ECO:0000256" key="1">
    <source>
        <dbReference type="SAM" id="MobiDB-lite"/>
    </source>
</evidence>
<dbReference type="Proteomes" id="UP001610335">
    <property type="component" value="Unassembled WGS sequence"/>
</dbReference>
<proteinExistence type="predicted"/>
<organism evidence="2 3">
    <name type="scientific">Aspergillus cavernicola</name>
    <dbReference type="NCBI Taxonomy" id="176166"/>
    <lineage>
        <taxon>Eukaryota</taxon>
        <taxon>Fungi</taxon>
        <taxon>Dikarya</taxon>
        <taxon>Ascomycota</taxon>
        <taxon>Pezizomycotina</taxon>
        <taxon>Eurotiomycetes</taxon>
        <taxon>Eurotiomycetidae</taxon>
        <taxon>Eurotiales</taxon>
        <taxon>Aspergillaceae</taxon>
        <taxon>Aspergillus</taxon>
        <taxon>Aspergillus subgen. Nidulantes</taxon>
    </lineage>
</organism>
<evidence type="ECO:0000313" key="3">
    <source>
        <dbReference type="Proteomes" id="UP001610335"/>
    </source>
</evidence>
<gene>
    <name evidence="2" type="ORF">BDW59DRAFT_147904</name>
</gene>
<dbReference type="Gene3D" id="3.60.15.10">
    <property type="entry name" value="Ribonuclease Z/Hydroxyacylglutathione hydrolase-like"/>
    <property type="match status" value="1"/>
</dbReference>
<keyword evidence="3" id="KW-1185">Reference proteome</keyword>
<sequence>MVSNLQSAVGAFATADKDGEHSNGGGPTAMHVIVLGPTGGPLEDRVTGLLVRSLATNWAPNSVAAVDAGTLLSGIIHVLNECENKDGIISSGPFAGLQLPHKSTPANAAYIFQRIVGTVLITHPHLDHVSALAMNSPVLEMGYGPKTVAALPSVVGAIKAHVFNDVIWPNLSDEDGGAGLITYQRLVEGGNHMMGRGEARGYVQAGEGLLARCLSVSHGRCKANMDDNIYPDLLRRASSAILAGDRHRLSVGTPGTRTPSDALHSPFPSRELIWHTVDSSAFFIRDQDSGTEIIVFGDVEPDSLSLSPRNRKIWELAAPKIASRQLRAIFIECSYSDDIEDEFLFGHLCPRHLIEELGVLARFVADAKGLRFPTTGKRKRRSSGLGLTTEPLSPKSKRSALPSKSKSSSNQSPPCTRHSSAKGTDDAGELFDSPLPARALDPHALHRELKTAKGSLKEPTGAKHTAEIEMPLSDFSVYIIHVKDDMTDGPPPGEQILQELNEFGKTARLGCDFHVPKRGESIYV</sequence>
<accession>A0ABR4I8T6</accession>
<dbReference type="CDD" id="cd07735">
    <property type="entry name" value="class_II_PDE_MBL-fold"/>
    <property type="match status" value="1"/>
</dbReference>
<dbReference type="PRINTS" id="PR00388">
    <property type="entry name" value="PDIESTERASE2"/>
</dbReference>
<dbReference type="PANTHER" id="PTHR28283:SF1">
    <property type="entry name" value="3',5'-CYCLIC-NUCLEOTIDE PHOSPHODIESTERASE 1"/>
    <property type="match status" value="1"/>
</dbReference>
<dbReference type="PANTHER" id="PTHR28283">
    <property type="entry name" value="3',5'-CYCLIC-NUCLEOTIDE PHOSPHODIESTERASE 1"/>
    <property type="match status" value="1"/>
</dbReference>
<dbReference type="InterPro" id="IPR036866">
    <property type="entry name" value="RibonucZ/Hydroxyglut_hydro"/>
</dbReference>
<dbReference type="SUPFAM" id="SSF56281">
    <property type="entry name" value="Metallo-hydrolase/oxidoreductase"/>
    <property type="match status" value="1"/>
</dbReference>
<name>A0ABR4I8T6_9EURO</name>
<feature type="region of interest" description="Disordered" evidence="1">
    <location>
        <begin position="374"/>
        <end position="436"/>
    </location>
</feature>
<dbReference type="InterPro" id="IPR000396">
    <property type="entry name" value="Pdiesterase2"/>
</dbReference>
<dbReference type="Pfam" id="PF02112">
    <property type="entry name" value="PDEase_II"/>
    <property type="match status" value="2"/>
</dbReference>
<protein>
    <submittedName>
        <fullName evidence="2">cAMP phosphodiesterases class-II-domain-containing protein</fullName>
    </submittedName>
</protein>
<comment type="caution">
    <text evidence="2">The sequence shown here is derived from an EMBL/GenBank/DDBJ whole genome shotgun (WGS) entry which is preliminary data.</text>
</comment>